<evidence type="ECO:0000256" key="5">
    <source>
        <dbReference type="ARBA" id="ARBA00022694"/>
    </source>
</evidence>
<gene>
    <name evidence="9" type="ORF">GIY23_09310</name>
</gene>
<feature type="binding site" evidence="6 7">
    <location>
        <position position="100"/>
    </location>
    <ligand>
        <name>S-adenosyl-L-methionine</name>
        <dbReference type="ChEBI" id="CHEBI:59789"/>
    </ligand>
</feature>
<reference evidence="10" key="1">
    <citation type="submission" date="2019-11" db="EMBL/GenBank/DDBJ databases">
        <title>The complete genome sequence of Saccharopolyspora sp. E2A.</title>
        <authorList>
            <person name="Zhang G."/>
        </authorList>
    </citation>
    <scope>NUCLEOTIDE SEQUENCE [LARGE SCALE GENOMIC DNA]</scope>
    <source>
        <strain evidence="10">E2A</strain>
    </source>
</reference>
<dbReference type="InterPro" id="IPR001537">
    <property type="entry name" value="SpoU_MeTrfase"/>
</dbReference>
<comment type="catalytic activity">
    <reaction evidence="6">
        <text>5-carboxymethylaminomethyluridine(34) in tRNA(Leu) + S-adenosyl-L-methionine = 5-carboxymethylaminomethyl-2'-O-methyluridine(34) in tRNA(Leu) + S-adenosyl-L-homocysteine + H(+)</text>
        <dbReference type="Rhea" id="RHEA:43088"/>
        <dbReference type="Rhea" id="RHEA-COMP:10333"/>
        <dbReference type="Rhea" id="RHEA-COMP:10334"/>
        <dbReference type="ChEBI" id="CHEBI:15378"/>
        <dbReference type="ChEBI" id="CHEBI:57856"/>
        <dbReference type="ChEBI" id="CHEBI:59789"/>
        <dbReference type="ChEBI" id="CHEBI:74508"/>
        <dbReference type="ChEBI" id="CHEBI:74511"/>
        <dbReference type="EC" id="2.1.1.207"/>
    </reaction>
</comment>
<evidence type="ECO:0000256" key="4">
    <source>
        <dbReference type="ARBA" id="ARBA00022691"/>
    </source>
</evidence>
<protein>
    <recommendedName>
        <fullName evidence="6">Putative tRNA (cytidine(34)-2'-O)-methyltransferase</fullName>
        <ecNumber evidence="6">2.1.1.207</ecNumber>
    </recommendedName>
    <alternativeName>
        <fullName evidence="6">tRNA (cytidine/uridine-2'-O-)-methyltransferase</fullName>
    </alternativeName>
</protein>
<dbReference type="SUPFAM" id="SSF75217">
    <property type="entry name" value="alpha/beta knot"/>
    <property type="match status" value="1"/>
</dbReference>
<dbReference type="Proteomes" id="UP000371041">
    <property type="component" value="Chromosome"/>
</dbReference>
<evidence type="ECO:0000313" key="10">
    <source>
        <dbReference type="Proteomes" id="UP000371041"/>
    </source>
</evidence>
<dbReference type="InterPro" id="IPR029026">
    <property type="entry name" value="tRNA_m1G_MTases_N"/>
</dbReference>
<comment type="function">
    <text evidence="6">Could methylate the ribose at the nucleotide 34 wobble position in tRNA.</text>
</comment>
<dbReference type="GO" id="GO:0003723">
    <property type="term" value="F:RNA binding"/>
    <property type="evidence" value="ECO:0007669"/>
    <property type="project" value="InterPro"/>
</dbReference>
<evidence type="ECO:0000256" key="6">
    <source>
        <dbReference type="HAMAP-Rule" id="MF_01885"/>
    </source>
</evidence>
<keyword evidence="5 6" id="KW-0819">tRNA processing</keyword>
<dbReference type="PANTHER" id="PTHR42971">
    <property type="entry name" value="TRNA (CYTIDINE(34)-2'-O)-METHYLTRANSFERASE"/>
    <property type="match status" value="1"/>
</dbReference>
<evidence type="ECO:0000313" key="9">
    <source>
        <dbReference type="EMBL" id="QGK69689.1"/>
    </source>
</evidence>
<feature type="domain" description="tRNA/rRNA methyltransferase SpoU type" evidence="8">
    <location>
        <begin position="2"/>
        <end position="141"/>
    </location>
</feature>
<accession>A0A5Q3QDW6</accession>
<dbReference type="FunFam" id="3.40.1280.10:FF:000002">
    <property type="entry name" value="Peptidylprolyl isomerase"/>
    <property type="match status" value="1"/>
</dbReference>
<comment type="caution">
    <text evidence="6">Lacks conserved residue(s) required for the propagation of feature annotation.</text>
</comment>
<dbReference type="EC" id="2.1.1.207" evidence="6"/>
<keyword evidence="1 6" id="KW-0963">Cytoplasm</keyword>
<comment type="subcellular location">
    <subcellularLocation>
        <location evidence="6">Cytoplasm</location>
    </subcellularLocation>
</comment>
<sequence>MFHIVFYHPEIPGNTGNAVRMVACAGATLHLVEPLGFDLEDAKLRRAGLDYHDLAVLRVHPNLHAAWEAIRPERVIAFTVSAERRYDTVDYHPGDVLLFGPESVGLPADVLDAGQVSTQVRIPMVPGPRSMNVANSAAIATFEAWRQQGFATP</sequence>
<dbReference type="KEGG" id="sace:GIY23_09310"/>
<evidence type="ECO:0000256" key="2">
    <source>
        <dbReference type="ARBA" id="ARBA00022603"/>
    </source>
</evidence>
<dbReference type="Pfam" id="PF00588">
    <property type="entry name" value="SpoU_methylase"/>
    <property type="match status" value="1"/>
</dbReference>
<organism evidence="9 10">
    <name type="scientific">Allosaccharopolyspora coralli</name>
    <dbReference type="NCBI Taxonomy" id="2665642"/>
    <lineage>
        <taxon>Bacteria</taxon>
        <taxon>Bacillati</taxon>
        <taxon>Actinomycetota</taxon>
        <taxon>Actinomycetes</taxon>
        <taxon>Pseudonocardiales</taxon>
        <taxon>Pseudonocardiaceae</taxon>
        <taxon>Allosaccharopolyspora</taxon>
    </lineage>
</organism>
<comment type="catalytic activity">
    <reaction evidence="6">
        <text>cytidine(34) in tRNA + S-adenosyl-L-methionine = 2'-O-methylcytidine(34) in tRNA + S-adenosyl-L-homocysteine + H(+)</text>
        <dbReference type="Rhea" id="RHEA:43084"/>
        <dbReference type="Rhea" id="RHEA-COMP:10331"/>
        <dbReference type="Rhea" id="RHEA-COMP:10332"/>
        <dbReference type="ChEBI" id="CHEBI:15378"/>
        <dbReference type="ChEBI" id="CHEBI:57856"/>
        <dbReference type="ChEBI" id="CHEBI:59789"/>
        <dbReference type="ChEBI" id="CHEBI:74495"/>
        <dbReference type="ChEBI" id="CHEBI:82748"/>
        <dbReference type="EC" id="2.1.1.207"/>
    </reaction>
</comment>
<dbReference type="GO" id="GO:0002130">
    <property type="term" value="P:wobble position ribose methylation"/>
    <property type="evidence" value="ECO:0007669"/>
    <property type="project" value="TreeGrafter"/>
</dbReference>
<keyword evidence="10" id="KW-1185">Reference proteome</keyword>
<feature type="binding site" evidence="6 7">
    <location>
        <position position="122"/>
    </location>
    <ligand>
        <name>S-adenosyl-L-methionine</name>
        <dbReference type="ChEBI" id="CHEBI:59789"/>
    </ligand>
</feature>
<dbReference type="GO" id="GO:0005737">
    <property type="term" value="C:cytoplasm"/>
    <property type="evidence" value="ECO:0007669"/>
    <property type="project" value="UniProtKB-SubCell"/>
</dbReference>
<dbReference type="Gene3D" id="3.40.1280.10">
    <property type="match status" value="1"/>
</dbReference>
<dbReference type="GO" id="GO:0042802">
    <property type="term" value="F:identical protein binding"/>
    <property type="evidence" value="ECO:0007669"/>
    <property type="project" value="UniProtKB-ARBA"/>
</dbReference>
<proteinExistence type="inferred from homology"/>
<name>A0A5Q3QDW6_9PSEU</name>
<keyword evidence="4 6" id="KW-0949">S-adenosyl-L-methionine</keyword>
<dbReference type="HAMAP" id="MF_01885">
    <property type="entry name" value="tRNA_methyltr_TrmL"/>
    <property type="match status" value="1"/>
</dbReference>
<feature type="binding site" evidence="6 7">
    <location>
        <position position="130"/>
    </location>
    <ligand>
        <name>S-adenosyl-L-methionine</name>
        <dbReference type="ChEBI" id="CHEBI:59789"/>
    </ligand>
</feature>
<keyword evidence="2 6" id="KW-0489">Methyltransferase</keyword>
<dbReference type="RefSeq" id="WP_154076283.1">
    <property type="nucleotide sequence ID" value="NZ_CP045929.1"/>
</dbReference>
<dbReference type="GO" id="GO:0141102">
    <property type="term" value="F:tRNA (5-carboxymethylaminomethyluridine(34)-2'-O)-methyltransferase activity"/>
    <property type="evidence" value="ECO:0007669"/>
    <property type="project" value="RHEA"/>
</dbReference>
<dbReference type="InterPro" id="IPR016914">
    <property type="entry name" value="TrmL"/>
</dbReference>
<dbReference type="CDD" id="cd18094">
    <property type="entry name" value="SpoU-like_TrmL"/>
    <property type="match status" value="1"/>
</dbReference>
<evidence type="ECO:0000256" key="1">
    <source>
        <dbReference type="ARBA" id="ARBA00022490"/>
    </source>
</evidence>
<dbReference type="EMBL" id="CP045929">
    <property type="protein sequence ID" value="QGK69689.1"/>
    <property type="molecule type" value="Genomic_DNA"/>
</dbReference>
<dbReference type="GO" id="GO:0141098">
    <property type="term" value="F:tRNA (cytidine(34)-2'-O)-methyltransferase activity"/>
    <property type="evidence" value="ECO:0007669"/>
    <property type="project" value="RHEA"/>
</dbReference>
<comment type="similarity">
    <text evidence="6">Belongs to the class IV-like SAM-binding methyltransferase superfamily. RNA methyltransferase TrmH family. TrmL subfamily.</text>
</comment>
<evidence type="ECO:0000256" key="3">
    <source>
        <dbReference type="ARBA" id="ARBA00022679"/>
    </source>
</evidence>
<dbReference type="PANTHER" id="PTHR42971:SF1">
    <property type="entry name" value="TRNA (CYTIDINE(34)-2'-O)-METHYLTRANSFERASE"/>
    <property type="match status" value="1"/>
</dbReference>
<dbReference type="PIRSF" id="PIRSF029256">
    <property type="entry name" value="SpoU_TrmH_prd"/>
    <property type="match status" value="1"/>
</dbReference>
<dbReference type="AlphaFoldDB" id="A0A5Q3QDW6"/>
<evidence type="ECO:0000259" key="8">
    <source>
        <dbReference type="Pfam" id="PF00588"/>
    </source>
</evidence>
<keyword evidence="3 6" id="KW-0808">Transferase</keyword>
<evidence type="ECO:0000256" key="7">
    <source>
        <dbReference type="PIRSR" id="PIRSR029256-1"/>
    </source>
</evidence>
<dbReference type="InterPro" id="IPR029028">
    <property type="entry name" value="Alpha/beta_knot_MTases"/>
</dbReference>